<dbReference type="Proteomes" id="UP001369736">
    <property type="component" value="Unassembled WGS sequence"/>
</dbReference>
<evidence type="ECO:0000313" key="1">
    <source>
        <dbReference type="EMBL" id="MEJ2863268.1"/>
    </source>
</evidence>
<dbReference type="EMBL" id="JBBEGM010000008">
    <property type="protein sequence ID" value="MEJ2863268.1"/>
    <property type="molecule type" value="Genomic_DNA"/>
</dbReference>
<evidence type="ECO:0008006" key="3">
    <source>
        <dbReference type="Google" id="ProtNLM"/>
    </source>
</evidence>
<comment type="caution">
    <text evidence="1">The sequence shown here is derived from an EMBL/GenBank/DDBJ whole genome shotgun (WGS) entry which is preliminary data.</text>
</comment>
<gene>
    <name evidence="1" type="ORF">WCD58_19025</name>
</gene>
<organism evidence="1 2">
    <name type="scientific">Actinomycetospora flava</name>
    <dbReference type="NCBI Taxonomy" id="3129232"/>
    <lineage>
        <taxon>Bacteria</taxon>
        <taxon>Bacillati</taxon>
        <taxon>Actinomycetota</taxon>
        <taxon>Actinomycetes</taxon>
        <taxon>Pseudonocardiales</taxon>
        <taxon>Pseudonocardiaceae</taxon>
        <taxon>Actinomycetospora</taxon>
    </lineage>
</organism>
<evidence type="ECO:0000313" key="2">
    <source>
        <dbReference type="Proteomes" id="UP001369736"/>
    </source>
</evidence>
<keyword evidence="2" id="KW-1185">Reference proteome</keyword>
<sequence>MATPTADPSIDQVRERAVDMLTQVQEAGLRFAGSVAESWTAALQNVPGAGAVTGAGSAAGLPRTPGEAVDRFYDTGVQILEAQRAVAHQVIDAVAPALPASVRATTSPRR</sequence>
<name>A0ABU8M7H1_9PSEU</name>
<protein>
    <recommendedName>
        <fullName evidence="3">PE family protein</fullName>
    </recommendedName>
</protein>
<dbReference type="RefSeq" id="WP_337704639.1">
    <property type="nucleotide sequence ID" value="NZ_JBBEGM010000008.1"/>
</dbReference>
<reference evidence="1 2" key="1">
    <citation type="submission" date="2024-03" db="EMBL/GenBank/DDBJ databases">
        <title>Actinomycetospora sp. OC33-EN07, a novel actinomycete isolated from wild orchid (Aerides multiflora).</title>
        <authorList>
            <person name="Suriyachadkun C."/>
        </authorList>
    </citation>
    <scope>NUCLEOTIDE SEQUENCE [LARGE SCALE GENOMIC DNA]</scope>
    <source>
        <strain evidence="1 2">OC33-EN07</strain>
    </source>
</reference>
<accession>A0ABU8M7H1</accession>
<proteinExistence type="predicted"/>